<dbReference type="InterPro" id="IPR050766">
    <property type="entry name" value="Bact_Lucif_Oxidored"/>
</dbReference>
<accession>A0ABW4PYJ7</accession>
<gene>
    <name evidence="2" type="ORF">ACFSDA_12660</name>
</gene>
<organism evidence="2 3">
    <name type="scientific">Brachybacterium rhamnosum</name>
    <dbReference type="NCBI Taxonomy" id="173361"/>
    <lineage>
        <taxon>Bacteria</taxon>
        <taxon>Bacillati</taxon>
        <taxon>Actinomycetota</taxon>
        <taxon>Actinomycetes</taxon>
        <taxon>Micrococcales</taxon>
        <taxon>Dermabacteraceae</taxon>
        <taxon>Brachybacterium</taxon>
    </lineage>
</organism>
<keyword evidence="3" id="KW-1185">Reference proteome</keyword>
<comment type="caution">
    <text evidence="2">The sequence shown here is derived from an EMBL/GenBank/DDBJ whole genome shotgun (WGS) entry which is preliminary data.</text>
</comment>
<dbReference type="GO" id="GO:0016491">
    <property type="term" value="F:oxidoreductase activity"/>
    <property type="evidence" value="ECO:0007669"/>
    <property type="project" value="UniProtKB-KW"/>
</dbReference>
<dbReference type="PANTHER" id="PTHR30137:SF15">
    <property type="entry name" value="BLL6902 PROTEIN"/>
    <property type="match status" value="1"/>
</dbReference>
<dbReference type="InterPro" id="IPR036661">
    <property type="entry name" value="Luciferase-like_sf"/>
</dbReference>
<dbReference type="EC" id="1.-.-.-" evidence="2"/>
<sequence>MTSPVASPATTAGPLSHLGMGFLAFVDHTGVDDAAGRSRGLDDGLDLFARAEGMGLDNGYVRHRHLQDYLSSPLPFLAAAGQRTSTLTLGTALIPLRFESAGRLAEDLATTDLLVGGRLRIGVGSGYAKQDHVNERAFGAVPEGVRPRVDAVLHDLLDFVGGEQVSTADEFFETEAEGTPLRIRPQVASLRSRIAYGAGSVASAERAGRLGIGLQVSTLQPGEAGRSFEELQLEVIEAYRAASREAGHGEGHVSASRQMLPVADPADLAAFADLIERDRSRQQAMREGGAGIGGMAVAFGRVVADAPEAVAAFLAEDRALAAADELVLALPFGHPYPVVRRILTTWAEQVVPLLRGA</sequence>
<dbReference type="RefSeq" id="WP_343905152.1">
    <property type="nucleotide sequence ID" value="NZ_BAAAIS010000003.1"/>
</dbReference>
<reference evidence="3" key="1">
    <citation type="journal article" date="2019" name="Int. J. Syst. Evol. Microbiol.">
        <title>The Global Catalogue of Microorganisms (GCM) 10K type strain sequencing project: providing services to taxonomists for standard genome sequencing and annotation.</title>
        <authorList>
            <consortium name="The Broad Institute Genomics Platform"/>
            <consortium name="The Broad Institute Genome Sequencing Center for Infectious Disease"/>
            <person name="Wu L."/>
            <person name="Ma J."/>
        </authorList>
    </citation>
    <scope>NUCLEOTIDE SEQUENCE [LARGE SCALE GENOMIC DNA]</scope>
    <source>
        <strain evidence="3">JCM 11650</strain>
    </source>
</reference>
<feature type="domain" description="Luciferase-like" evidence="1">
    <location>
        <begin position="34"/>
        <end position="270"/>
    </location>
</feature>
<protein>
    <submittedName>
        <fullName evidence="2">LLM class flavin-dependent oxidoreductase</fullName>
        <ecNumber evidence="2">1.-.-.-</ecNumber>
    </submittedName>
</protein>
<dbReference type="Proteomes" id="UP001597280">
    <property type="component" value="Unassembled WGS sequence"/>
</dbReference>
<dbReference type="Pfam" id="PF00296">
    <property type="entry name" value="Bac_luciferase"/>
    <property type="match status" value="1"/>
</dbReference>
<evidence type="ECO:0000313" key="2">
    <source>
        <dbReference type="EMBL" id="MFD1835918.1"/>
    </source>
</evidence>
<dbReference type="EMBL" id="JBHUFL010000003">
    <property type="protein sequence ID" value="MFD1835918.1"/>
    <property type="molecule type" value="Genomic_DNA"/>
</dbReference>
<name>A0ABW4PYJ7_9MICO</name>
<keyword evidence="2" id="KW-0560">Oxidoreductase</keyword>
<dbReference type="SUPFAM" id="SSF51679">
    <property type="entry name" value="Bacterial luciferase-like"/>
    <property type="match status" value="1"/>
</dbReference>
<evidence type="ECO:0000259" key="1">
    <source>
        <dbReference type="Pfam" id="PF00296"/>
    </source>
</evidence>
<dbReference type="PANTHER" id="PTHR30137">
    <property type="entry name" value="LUCIFERASE-LIKE MONOOXYGENASE"/>
    <property type="match status" value="1"/>
</dbReference>
<proteinExistence type="predicted"/>
<evidence type="ECO:0000313" key="3">
    <source>
        <dbReference type="Proteomes" id="UP001597280"/>
    </source>
</evidence>
<dbReference type="Gene3D" id="3.20.20.30">
    <property type="entry name" value="Luciferase-like domain"/>
    <property type="match status" value="1"/>
</dbReference>
<dbReference type="InterPro" id="IPR011251">
    <property type="entry name" value="Luciferase-like_dom"/>
</dbReference>